<reference evidence="9 10" key="1">
    <citation type="submission" date="2024-01" db="EMBL/GenBank/DDBJ databases">
        <authorList>
            <person name="Allen C."/>
            <person name="Tagirdzhanova G."/>
        </authorList>
    </citation>
    <scope>NUCLEOTIDE SEQUENCE [LARGE SCALE GENOMIC DNA]</scope>
</reference>
<evidence type="ECO:0000256" key="2">
    <source>
        <dbReference type="ARBA" id="ARBA00008889"/>
    </source>
</evidence>
<feature type="domain" description="Large ribosomal subunit protein uL10-like insertion" evidence="8">
    <location>
        <begin position="126"/>
        <end position="222"/>
    </location>
</feature>
<evidence type="ECO:0000256" key="5">
    <source>
        <dbReference type="ARBA" id="ARBA00023242"/>
    </source>
</evidence>
<dbReference type="Gene3D" id="3.30.70.1730">
    <property type="match status" value="1"/>
</dbReference>
<organism evidence="9 10">
    <name type="scientific">Sporothrix curviconia</name>
    <dbReference type="NCBI Taxonomy" id="1260050"/>
    <lineage>
        <taxon>Eukaryota</taxon>
        <taxon>Fungi</taxon>
        <taxon>Dikarya</taxon>
        <taxon>Ascomycota</taxon>
        <taxon>Pezizomycotina</taxon>
        <taxon>Sordariomycetes</taxon>
        <taxon>Sordariomycetidae</taxon>
        <taxon>Ophiostomatales</taxon>
        <taxon>Ophiostomataceae</taxon>
        <taxon>Sporothrix</taxon>
    </lineage>
</organism>
<dbReference type="Proteomes" id="UP001642405">
    <property type="component" value="Unassembled WGS sequence"/>
</dbReference>
<dbReference type="CDD" id="cd05796">
    <property type="entry name" value="Ribosomal_P0_like"/>
    <property type="match status" value="1"/>
</dbReference>
<keyword evidence="10" id="KW-1185">Reference proteome</keyword>
<dbReference type="Pfam" id="PF00466">
    <property type="entry name" value="Ribosomal_L10"/>
    <property type="match status" value="1"/>
</dbReference>
<dbReference type="SUPFAM" id="SSF160369">
    <property type="entry name" value="Ribosomal protein L10-like"/>
    <property type="match status" value="1"/>
</dbReference>
<keyword evidence="6" id="KW-0690">Ribosome biogenesis</keyword>
<dbReference type="InterPro" id="IPR043164">
    <property type="entry name" value="Ribosomal_uL10-like_insert_sf"/>
</dbReference>
<feature type="compositionally biased region" description="Low complexity" evidence="7">
    <location>
        <begin position="251"/>
        <end position="269"/>
    </location>
</feature>
<dbReference type="InterPro" id="IPR040637">
    <property type="entry name" value="Ribosomal_uL10-like_insert"/>
</dbReference>
<accession>A0ABP0B0S0</accession>
<dbReference type="Pfam" id="PF17777">
    <property type="entry name" value="RL10P_insert"/>
    <property type="match status" value="1"/>
</dbReference>
<evidence type="ECO:0000256" key="6">
    <source>
        <dbReference type="RuleBase" id="RU364039"/>
    </source>
</evidence>
<gene>
    <name evidence="9" type="primary">MRT4</name>
    <name evidence="9" type="ORF">SCUCBS95973_001701</name>
</gene>
<evidence type="ECO:0000259" key="8">
    <source>
        <dbReference type="Pfam" id="PF17777"/>
    </source>
</evidence>
<dbReference type="InterPro" id="IPR033867">
    <property type="entry name" value="Mrt4"/>
</dbReference>
<dbReference type="InterPro" id="IPR001790">
    <property type="entry name" value="Ribosomal_uL10"/>
</dbReference>
<comment type="function">
    <text evidence="1 6">Component of the ribosome assembly machinery. Nuclear paralog of the ribosomal protein P0, it binds pre-60S subunits at an early stage of assembly in the nucleolus, and is replaced by P0 in cytoplasmic pre-60S subunits and mature 80S ribosomes.</text>
</comment>
<evidence type="ECO:0000256" key="1">
    <source>
        <dbReference type="ARBA" id="ARBA00004046"/>
    </source>
</evidence>
<keyword evidence="4 6" id="KW-0963">Cytoplasm</keyword>
<keyword evidence="5 6" id="KW-0539">Nucleus</keyword>
<feature type="region of interest" description="Disordered" evidence="7">
    <location>
        <begin position="245"/>
        <end position="286"/>
    </location>
</feature>
<feature type="compositionally biased region" description="Acidic residues" evidence="7">
    <location>
        <begin position="271"/>
        <end position="286"/>
    </location>
</feature>
<comment type="subunit">
    <text evidence="3 6">Associates with the pre-60S ribosomal particle.</text>
</comment>
<dbReference type="Gene3D" id="3.90.105.20">
    <property type="match status" value="1"/>
</dbReference>
<comment type="caution">
    <text evidence="9">The sequence shown here is derived from an EMBL/GenBank/DDBJ whole genome shotgun (WGS) entry which is preliminary data.</text>
</comment>
<evidence type="ECO:0000313" key="9">
    <source>
        <dbReference type="EMBL" id="CAK7213145.1"/>
    </source>
</evidence>
<dbReference type="PANTHER" id="PTHR45841">
    <property type="entry name" value="MRNA TURNOVER PROTEIN 4 MRTO4"/>
    <property type="match status" value="1"/>
</dbReference>
<dbReference type="PANTHER" id="PTHR45841:SF1">
    <property type="entry name" value="MRNA TURNOVER PROTEIN 4 HOMOLOG"/>
    <property type="match status" value="1"/>
</dbReference>
<comment type="similarity">
    <text evidence="2 6">Belongs to the universal ribosomal protein uL10 family.</text>
</comment>
<evidence type="ECO:0000256" key="4">
    <source>
        <dbReference type="ARBA" id="ARBA00022490"/>
    </source>
</evidence>
<dbReference type="InterPro" id="IPR043141">
    <property type="entry name" value="Ribosomal_uL10-like_sf"/>
</dbReference>
<dbReference type="InterPro" id="IPR051742">
    <property type="entry name" value="Ribosome_Assembly_uL10"/>
</dbReference>
<protein>
    <recommendedName>
        <fullName evidence="6">Ribosome assembly factor mrt4</fullName>
    </recommendedName>
</protein>
<evidence type="ECO:0000256" key="3">
    <source>
        <dbReference type="ARBA" id="ARBA00011117"/>
    </source>
</evidence>
<comment type="subcellular location">
    <subcellularLocation>
        <location evidence="6">Cytoplasm</location>
    </subcellularLocation>
    <subcellularLocation>
        <location evidence="6">Nucleus</location>
        <location evidence="6">Nucleolus</location>
    </subcellularLocation>
</comment>
<evidence type="ECO:0000256" key="7">
    <source>
        <dbReference type="SAM" id="MobiDB-lite"/>
    </source>
</evidence>
<evidence type="ECO:0000313" key="10">
    <source>
        <dbReference type="Proteomes" id="UP001642405"/>
    </source>
</evidence>
<proteinExistence type="inferred from homology"/>
<sequence>MPKSKREKLLHMSQVQKKTREHKDRLFQNIRDAVPEFEHCFVVRVDNMRNQYIKDVRQEMTDGRLFLGKTKLMARALGTAPEDAMAPGIDRLASRYLRGSVGVLFSNRKPDDVTAYLDALSPLDFARAGTVASRDVVIPRGQLYSTGGNVTADNDVPIAISLEPELRRLGMPVRLLRGKVVLEEAPETEEGHANDAAEGYVVCRAGQTLDGRQTRLLRLFSICLSEFRIEVLAYWTAASGEVTELQPPPALSAKNAANGSGGAAAASSGPETEEDEDVAIEDAVEA</sequence>
<name>A0ABP0B0S0_9PEZI</name>
<dbReference type="EMBL" id="CAWUHB010000006">
    <property type="protein sequence ID" value="CAK7213145.1"/>
    <property type="molecule type" value="Genomic_DNA"/>
</dbReference>